<proteinExistence type="predicted"/>
<dbReference type="RefSeq" id="WP_258416820.1">
    <property type="nucleotide sequence ID" value="NZ_JAPTNG010000003.1"/>
</dbReference>
<evidence type="ECO:0000313" key="1">
    <source>
        <dbReference type="EMBL" id="MCZ0830228.1"/>
    </source>
</evidence>
<accession>A0ABT4HTW2</accession>
<sequence>MLIDGLSVMTSLNQSLIWQAYYYGADINFRDQNPTAAIGGYAPYDIYVTDELSRIFKTRFLVENKRPQ</sequence>
<gene>
    <name evidence="1" type="ORF">O0535_05370</name>
</gene>
<keyword evidence="2" id="KW-1185">Reference proteome</keyword>
<reference evidence="1" key="1">
    <citation type="submission" date="2022-09" db="EMBL/GenBank/DDBJ databases">
        <title>Genome analysis and characterization of larvicidal activity of Brevibacillus strains.</title>
        <authorList>
            <person name="Patrusheva E.V."/>
            <person name="Izotova A.O."/>
            <person name="Toshchakov S.V."/>
            <person name="Sineoky S.P."/>
        </authorList>
    </citation>
    <scope>NUCLEOTIDE SEQUENCE</scope>
    <source>
        <strain evidence="1">VKPM_B-13244</strain>
    </source>
</reference>
<name>A0ABT4HTW2_9BACL</name>
<evidence type="ECO:0000313" key="2">
    <source>
        <dbReference type="Proteomes" id="UP001067708"/>
    </source>
</evidence>
<comment type="caution">
    <text evidence="1">The sequence shown here is derived from an EMBL/GenBank/DDBJ whole genome shotgun (WGS) entry which is preliminary data.</text>
</comment>
<dbReference type="EMBL" id="JAPTNG010000003">
    <property type="protein sequence ID" value="MCZ0830228.1"/>
    <property type="molecule type" value="Genomic_DNA"/>
</dbReference>
<protein>
    <submittedName>
        <fullName evidence="1">Uncharacterized protein</fullName>
    </submittedName>
</protein>
<dbReference type="Proteomes" id="UP001067708">
    <property type="component" value="Unassembled WGS sequence"/>
</dbReference>
<organism evidence="1 2">
    <name type="scientific">Brevibacillus halotolerans</name>
    <dbReference type="NCBI Taxonomy" id="1507437"/>
    <lineage>
        <taxon>Bacteria</taxon>
        <taxon>Bacillati</taxon>
        <taxon>Bacillota</taxon>
        <taxon>Bacilli</taxon>
        <taxon>Bacillales</taxon>
        <taxon>Paenibacillaceae</taxon>
        <taxon>Brevibacillus</taxon>
    </lineage>
</organism>